<sequence length="330" mass="35827">MIELLNDQHQSDHAFRRWVNALLKESTKAESGWVIEGTGVVFSNYGHGEPDTIEDQVMLGVDASLNNGVVKLVKPDTAKQDKGKLTVIGRDDAGRYVLLREGWLKPNSLSEEVREEFQALSGLTPVPVLAGGKVSKRQWYVVAYIDADSATLVKQTVAFAVGCTQARTKAGGGQNKKPSDDEPYSLGLDEKGLIKKVTTKGVTKEVEALQGYVWEALKKILGPALIKPGKSGYEADAVLLDAKLLIEIKTGVAAHNIYEAVGQLMLYPSLITLPNDLRKIILVPAKPDLRPSMAAALAKAQIEVHRYLVGREGKAPKIAFTEAFIKRCGG</sequence>
<organism evidence="1 2">
    <name type="scientific">Azospirillum cavernae</name>
    <dbReference type="NCBI Taxonomy" id="2320860"/>
    <lineage>
        <taxon>Bacteria</taxon>
        <taxon>Pseudomonadati</taxon>
        <taxon>Pseudomonadota</taxon>
        <taxon>Alphaproteobacteria</taxon>
        <taxon>Rhodospirillales</taxon>
        <taxon>Azospirillaceae</taxon>
        <taxon>Azospirillum</taxon>
    </lineage>
</organism>
<reference evidence="1 2" key="1">
    <citation type="submission" date="2018-09" db="EMBL/GenBank/DDBJ databases">
        <authorList>
            <person name="Zhu H."/>
        </authorList>
    </citation>
    <scope>NUCLEOTIDE SEQUENCE [LARGE SCALE GENOMIC DNA]</scope>
    <source>
        <strain evidence="1 2">K2W22B-5</strain>
    </source>
</reference>
<evidence type="ECO:0000313" key="1">
    <source>
        <dbReference type="EMBL" id="RJF84720.1"/>
    </source>
</evidence>
<dbReference type="AlphaFoldDB" id="A0A418W3X4"/>
<dbReference type="Proteomes" id="UP000283458">
    <property type="component" value="Unassembled WGS sequence"/>
</dbReference>
<dbReference type="EMBL" id="QYUL01000001">
    <property type="protein sequence ID" value="RJF84720.1"/>
    <property type="molecule type" value="Genomic_DNA"/>
</dbReference>
<accession>A0A418W3X4</accession>
<keyword evidence="2" id="KW-1185">Reference proteome</keyword>
<gene>
    <name evidence="1" type="ORF">D3877_09510</name>
</gene>
<dbReference type="RefSeq" id="WP_119830358.1">
    <property type="nucleotide sequence ID" value="NZ_QYUL01000001.1"/>
</dbReference>
<protein>
    <submittedName>
        <fullName evidence="1">Uncharacterized protein</fullName>
    </submittedName>
</protein>
<dbReference type="OrthoDB" id="9781481at2"/>
<proteinExistence type="predicted"/>
<name>A0A418W3X4_9PROT</name>
<comment type="caution">
    <text evidence="1">The sequence shown here is derived from an EMBL/GenBank/DDBJ whole genome shotgun (WGS) entry which is preliminary data.</text>
</comment>
<evidence type="ECO:0000313" key="2">
    <source>
        <dbReference type="Proteomes" id="UP000283458"/>
    </source>
</evidence>